<reference evidence="1" key="1">
    <citation type="submission" date="2021-06" db="EMBL/GenBank/DDBJ databases">
        <authorList>
            <person name="Kallberg Y."/>
            <person name="Tangrot J."/>
            <person name="Rosling A."/>
        </authorList>
    </citation>
    <scope>NUCLEOTIDE SEQUENCE</scope>
    <source>
        <strain evidence="1">28 12/20/2015</strain>
    </source>
</reference>
<protein>
    <submittedName>
        <fullName evidence="1">1084_t:CDS:1</fullName>
    </submittedName>
</protein>
<organism evidence="1 2">
    <name type="scientific">Cetraspora pellucida</name>
    <dbReference type="NCBI Taxonomy" id="1433469"/>
    <lineage>
        <taxon>Eukaryota</taxon>
        <taxon>Fungi</taxon>
        <taxon>Fungi incertae sedis</taxon>
        <taxon>Mucoromycota</taxon>
        <taxon>Glomeromycotina</taxon>
        <taxon>Glomeromycetes</taxon>
        <taxon>Diversisporales</taxon>
        <taxon>Gigasporaceae</taxon>
        <taxon>Cetraspora</taxon>
    </lineage>
</organism>
<accession>A0ACA9Q4X8</accession>
<sequence length="145" mass="16498">MSGDFSCFFYGTLIFPEVIKHVLSVGGREKISVDLNSGAPAVLEGYKRFQVRGAWYPAIVKGHENDETKGVLFKGLTYNDVLKLDNFEGDQYKRIDVKVFVDDSLNPILTQTYIWIASADLLENKDWDPNKFKKLIENQSIDTLD</sequence>
<comment type="caution">
    <text evidence="1">The sequence shown here is derived from an EMBL/GenBank/DDBJ whole genome shotgun (WGS) entry which is preliminary data.</text>
</comment>
<gene>
    <name evidence="1" type="ORF">SPELUC_LOCUS13575</name>
</gene>
<proteinExistence type="predicted"/>
<name>A0ACA9Q4X8_9GLOM</name>
<dbReference type="Proteomes" id="UP000789366">
    <property type="component" value="Unassembled WGS sequence"/>
</dbReference>
<dbReference type="EMBL" id="CAJVPW010036455">
    <property type="protein sequence ID" value="CAG8737790.1"/>
    <property type="molecule type" value="Genomic_DNA"/>
</dbReference>
<evidence type="ECO:0000313" key="1">
    <source>
        <dbReference type="EMBL" id="CAG8737790.1"/>
    </source>
</evidence>
<keyword evidence="2" id="KW-1185">Reference proteome</keyword>
<evidence type="ECO:0000313" key="2">
    <source>
        <dbReference type="Proteomes" id="UP000789366"/>
    </source>
</evidence>